<organism evidence="1 2">
    <name type="scientific">Colletotrichum higginsianum (strain IMI 349063)</name>
    <name type="common">Crucifer anthracnose fungus</name>
    <dbReference type="NCBI Taxonomy" id="759273"/>
    <lineage>
        <taxon>Eukaryota</taxon>
        <taxon>Fungi</taxon>
        <taxon>Dikarya</taxon>
        <taxon>Ascomycota</taxon>
        <taxon>Pezizomycotina</taxon>
        <taxon>Sordariomycetes</taxon>
        <taxon>Hypocreomycetidae</taxon>
        <taxon>Glomerellales</taxon>
        <taxon>Glomerellaceae</taxon>
        <taxon>Colletotrichum</taxon>
        <taxon>Colletotrichum destructivum species complex</taxon>
    </lineage>
</organism>
<evidence type="ECO:0000313" key="2">
    <source>
        <dbReference type="Proteomes" id="UP000092177"/>
    </source>
</evidence>
<accession>A0A1B7XVW6</accession>
<proteinExistence type="predicted"/>
<protein>
    <submittedName>
        <fullName evidence="1">Uncharacterized protein</fullName>
    </submittedName>
</protein>
<dbReference type="EMBL" id="LTAN01000009">
    <property type="protein sequence ID" value="OBR03888.1"/>
    <property type="molecule type" value="Genomic_DNA"/>
</dbReference>
<reference evidence="2" key="1">
    <citation type="journal article" date="2017" name="BMC Genomics">
        <title>Gapless genome assembly of Colletotrichum higginsianum reveals chromosome structure and association of transposable elements with secondary metabolite gene clusters.</title>
        <authorList>
            <person name="Dallery J.-F."/>
            <person name="Lapalu N."/>
            <person name="Zampounis A."/>
            <person name="Pigne S."/>
            <person name="Luyten I."/>
            <person name="Amselem J."/>
            <person name="Wittenberg A.H.J."/>
            <person name="Zhou S."/>
            <person name="de Queiroz M.V."/>
            <person name="Robin G.P."/>
            <person name="Auger A."/>
            <person name="Hainaut M."/>
            <person name="Henrissat B."/>
            <person name="Kim K.-T."/>
            <person name="Lee Y.-H."/>
            <person name="Lespinet O."/>
            <person name="Schwartz D.C."/>
            <person name="Thon M.R."/>
            <person name="O'Connell R.J."/>
        </authorList>
    </citation>
    <scope>NUCLEOTIDE SEQUENCE [LARGE SCALE GENOMIC DNA]</scope>
    <source>
        <strain evidence="2">IMI 349063</strain>
    </source>
</reference>
<sequence length="130" mass="14581">MAPSHVSVACKSFRYTEVGCRLGEEERENGCGKFWRIVIHGGGSARITTRTNQDKVIVVKPRFCGDEPCLLYVASCRTLSEFREACYEVVGQMCRVVKTSGLIKYSSIKHLSFVRRLPSGSGRPLLRVHE</sequence>
<dbReference type="Proteomes" id="UP000092177">
    <property type="component" value="Chromosome 9"/>
</dbReference>
<dbReference type="VEuPathDB" id="FungiDB:CH63R_13015"/>
<dbReference type="GeneID" id="28872096"/>
<gene>
    <name evidence="1" type="ORF">CH63R_13015</name>
</gene>
<comment type="caution">
    <text evidence="1">The sequence shown here is derived from an EMBL/GenBank/DDBJ whole genome shotgun (WGS) entry which is preliminary data.</text>
</comment>
<name>A0A1B7XVW6_COLHI</name>
<keyword evidence="2" id="KW-1185">Reference proteome</keyword>
<dbReference type="RefSeq" id="XP_018152406.1">
    <property type="nucleotide sequence ID" value="XM_018307989.1"/>
</dbReference>
<dbReference type="KEGG" id="chig:CH63R_13015"/>
<dbReference type="AlphaFoldDB" id="A0A1B7XVW6"/>
<evidence type="ECO:0000313" key="1">
    <source>
        <dbReference type="EMBL" id="OBR03888.1"/>
    </source>
</evidence>